<keyword evidence="2" id="KW-1133">Transmembrane helix</keyword>
<keyword evidence="2" id="KW-0812">Transmembrane</keyword>
<gene>
    <name evidence="3" type="ORF">NB063_22770</name>
</gene>
<feature type="transmembrane region" description="Helical" evidence="2">
    <location>
        <begin position="102"/>
        <end position="124"/>
    </location>
</feature>
<feature type="transmembrane region" description="Helical" evidence="2">
    <location>
        <begin position="60"/>
        <end position="90"/>
    </location>
</feature>
<proteinExistence type="predicted"/>
<name>A0ABT0U961_9BACT</name>
<protein>
    <submittedName>
        <fullName evidence="3">DUF4190 domain-containing protein</fullName>
    </submittedName>
</protein>
<comment type="caution">
    <text evidence="3">The sequence shown here is derived from an EMBL/GenBank/DDBJ whole genome shotgun (WGS) entry which is preliminary data.</text>
</comment>
<reference evidence="3 4" key="1">
    <citation type="journal article" date="2022" name="Syst. Appl. Microbiol.">
        <title>Rhodopirellula aestuarii sp. nov., a novel member of the genus Rhodopirellula isolated from brackish sediments collected in the Tagus River estuary, Portugal.</title>
        <authorList>
            <person name="Vitorino I.R."/>
            <person name="Klimek D."/>
            <person name="Calusinska M."/>
            <person name="Lobo-da-Cunha A."/>
            <person name="Vasconcelos V."/>
            <person name="Lage O.M."/>
        </authorList>
    </citation>
    <scope>NUCLEOTIDE SEQUENCE [LARGE SCALE GENOMIC DNA]</scope>
    <source>
        <strain evidence="3 4">ICT_H3.1</strain>
    </source>
</reference>
<accession>A0ABT0U961</accession>
<keyword evidence="2" id="KW-0472">Membrane</keyword>
<sequence length="271" mass="29761">MTDSEEKASLPANFLTTPKSTDQAKPSDGFAIPKMGAEVGYEVLSDDDVPPFRSSGLVCLILGLLSFSALVAWQMLVLPIAAIIFGLVAMRKWTGQRPAGTTAAVIGLILATGFGAAGITIPLAKNRTMGNQAVYFAKEYLELVGRGDAELALELRKEARNRQLTEMNLKQAYSKDPIAKESMEAEGDNGLIDIIQAAGPDIPWELAEPPRVFVKYNMERVDTYWVDPSGRVKEKIQLLMQWSPNEQTKKGEWHVNLFQIARELIVAPSIL</sequence>
<organism evidence="3 4">
    <name type="scientific">Aporhodopirellula aestuarii</name>
    <dbReference type="NCBI Taxonomy" id="2950107"/>
    <lineage>
        <taxon>Bacteria</taxon>
        <taxon>Pseudomonadati</taxon>
        <taxon>Planctomycetota</taxon>
        <taxon>Planctomycetia</taxon>
        <taxon>Pirellulales</taxon>
        <taxon>Pirellulaceae</taxon>
        <taxon>Aporhodopirellula</taxon>
    </lineage>
</organism>
<evidence type="ECO:0000256" key="1">
    <source>
        <dbReference type="SAM" id="MobiDB-lite"/>
    </source>
</evidence>
<keyword evidence="4" id="KW-1185">Reference proteome</keyword>
<dbReference type="RefSeq" id="WP_250931201.1">
    <property type="nucleotide sequence ID" value="NZ_JAMQBK010000061.1"/>
</dbReference>
<dbReference type="Proteomes" id="UP001202961">
    <property type="component" value="Unassembled WGS sequence"/>
</dbReference>
<feature type="compositionally biased region" description="Polar residues" evidence="1">
    <location>
        <begin position="14"/>
        <end position="24"/>
    </location>
</feature>
<evidence type="ECO:0000313" key="4">
    <source>
        <dbReference type="Proteomes" id="UP001202961"/>
    </source>
</evidence>
<feature type="region of interest" description="Disordered" evidence="1">
    <location>
        <begin position="1"/>
        <end position="27"/>
    </location>
</feature>
<dbReference type="EMBL" id="JAMQBK010000061">
    <property type="protein sequence ID" value="MCM2373445.1"/>
    <property type="molecule type" value="Genomic_DNA"/>
</dbReference>
<evidence type="ECO:0000256" key="2">
    <source>
        <dbReference type="SAM" id="Phobius"/>
    </source>
</evidence>
<evidence type="ECO:0000313" key="3">
    <source>
        <dbReference type="EMBL" id="MCM2373445.1"/>
    </source>
</evidence>